<keyword evidence="3" id="KW-1185">Reference proteome</keyword>
<evidence type="ECO:0000259" key="1">
    <source>
        <dbReference type="PROSITE" id="PS51350"/>
    </source>
</evidence>
<sequence>MQQVFVKFNNAEQVRSFVNMISTLDVNFDLGSGRRIVDAKSLLGVFALDLTQPQKLSCNSDDESVLEKITPYLYTGRSA</sequence>
<gene>
    <name evidence="2" type="ORF">C823_03601</name>
</gene>
<comment type="caution">
    <text evidence="2">The sequence shown here is derived from an EMBL/GenBank/DDBJ whole genome shotgun (WGS) entry which is preliminary data.</text>
</comment>
<feature type="domain" description="HPr" evidence="1">
    <location>
        <begin position="1"/>
        <end position="79"/>
    </location>
</feature>
<reference evidence="2 3" key="1">
    <citation type="journal article" date="2014" name="Genome Announc.">
        <title>Draft genome sequences of the altered schaedler flora, a defined bacterial community from gnotobiotic mice.</title>
        <authorList>
            <person name="Wannemuehler M.J."/>
            <person name="Overstreet A.M."/>
            <person name="Ward D.V."/>
            <person name="Phillips G.J."/>
        </authorList>
    </citation>
    <scope>NUCLEOTIDE SEQUENCE [LARGE SCALE GENOMIC DNA]</scope>
    <source>
        <strain evidence="2 3">ASF492</strain>
    </source>
</reference>
<dbReference type="OrthoDB" id="2051287at2"/>
<proteinExistence type="predicted"/>
<dbReference type="PROSITE" id="PS51350">
    <property type="entry name" value="PTS_HPR_DOM"/>
    <property type="match status" value="1"/>
</dbReference>
<dbReference type="STRING" id="1235802.C823_03601"/>
<accession>N2ABH8</accession>
<dbReference type="PATRIC" id="fig|1235802.3.peg.3801"/>
<dbReference type="InterPro" id="IPR035895">
    <property type="entry name" value="HPr-like_sf"/>
</dbReference>
<dbReference type="HOGENOM" id="CLU_136230_4_0_9"/>
<evidence type="ECO:0000313" key="3">
    <source>
        <dbReference type="Proteomes" id="UP000012589"/>
    </source>
</evidence>
<protein>
    <recommendedName>
        <fullName evidence="1">HPr domain-containing protein</fullName>
    </recommendedName>
</protein>
<dbReference type="AlphaFoldDB" id="N2ABH8"/>
<dbReference type="InterPro" id="IPR000032">
    <property type="entry name" value="HPr-like"/>
</dbReference>
<dbReference type="EMBL" id="AQFT01000107">
    <property type="protein sequence ID" value="EMZ23430.1"/>
    <property type="molecule type" value="Genomic_DNA"/>
</dbReference>
<dbReference type="SUPFAM" id="SSF55594">
    <property type="entry name" value="HPr-like"/>
    <property type="match status" value="1"/>
</dbReference>
<dbReference type="Proteomes" id="UP000012589">
    <property type="component" value="Unassembled WGS sequence"/>
</dbReference>
<evidence type="ECO:0000313" key="2">
    <source>
        <dbReference type="EMBL" id="EMZ23430.1"/>
    </source>
</evidence>
<organism evidence="2 3">
    <name type="scientific">Eubacterium plexicaudatum ASF492</name>
    <dbReference type="NCBI Taxonomy" id="1235802"/>
    <lineage>
        <taxon>Bacteria</taxon>
        <taxon>Bacillati</taxon>
        <taxon>Bacillota</taxon>
        <taxon>Clostridia</taxon>
        <taxon>Eubacteriales</taxon>
        <taxon>Eubacteriaceae</taxon>
        <taxon>Eubacterium</taxon>
    </lineage>
</organism>
<dbReference type="eggNOG" id="COG1925">
    <property type="taxonomic scope" value="Bacteria"/>
</dbReference>
<name>N2ABH8_9FIRM</name>